<keyword evidence="6" id="KW-1185">Reference proteome</keyword>
<dbReference type="InterPro" id="IPR050263">
    <property type="entry name" value="Bact_Fimbrial_Adh_Pro"/>
</dbReference>
<evidence type="ECO:0000256" key="3">
    <source>
        <dbReference type="ARBA" id="ARBA00023263"/>
    </source>
</evidence>
<evidence type="ECO:0000313" key="6">
    <source>
        <dbReference type="Proteomes" id="UP000037939"/>
    </source>
</evidence>
<comment type="caution">
    <text evidence="5">The sequence shown here is derived from an EMBL/GenBank/DDBJ whole genome shotgun (WGS) entry which is preliminary data.</text>
</comment>
<evidence type="ECO:0000256" key="1">
    <source>
        <dbReference type="ARBA" id="ARBA00004561"/>
    </source>
</evidence>
<dbReference type="InterPro" id="IPR036937">
    <property type="entry name" value="Adhesion_dom_fimbrial_sf"/>
</dbReference>
<feature type="domain" description="Fimbrial-type adhesion" evidence="4">
    <location>
        <begin position="252"/>
        <end position="407"/>
    </location>
</feature>
<dbReference type="RefSeq" id="WP_161805071.1">
    <property type="nucleotide sequence ID" value="NZ_LAQT01000003.1"/>
</dbReference>
<dbReference type="SUPFAM" id="SSF49401">
    <property type="entry name" value="Bacterial adhesins"/>
    <property type="match status" value="2"/>
</dbReference>
<dbReference type="GO" id="GO:0009289">
    <property type="term" value="C:pilus"/>
    <property type="evidence" value="ECO:0007669"/>
    <property type="project" value="UniProtKB-SubCell"/>
</dbReference>
<keyword evidence="3" id="KW-0281">Fimbrium</keyword>
<gene>
    <name evidence="5" type="primary">fimA_1</name>
    <name evidence="5" type="ORF">WG78_05710</name>
</gene>
<proteinExistence type="inferred from homology"/>
<dbReference type="InterPro" id="IPR008966">
    <property type="entry name" value="Adhesion_dom_sf"/>
</dbReference>
<sequence length="407" mass="43336">MFNSIFRLPGTSHRVDGDAFAQTVPEALARNSPGARPHTFALPVTLLSAGTLKRLAARALRLVLLWIGLSIAAQSYAADPCVENTPFNLDFGTVAVRSTDAVGTVLASKPVSWTITCSVVDFYYSIRYYFEMPTVAVNNKKYAKTNVPGLGLYFIVEPNSYSQDKLTPQSAYWDAAATVEFARSYPPYSQGYIPFPKTPMTFHANAQLVVYAPITLSSTVIMSPITTKYWAIPVAANGSPVFFPSASIINSATVGVIPPTCAVDAASKSQEITLQGVKAKDFSGVGSTANSTSFSIKINCSGSKYGGTTKAQIGFTDVNNPANTGTTLSLSPKSTAQGVGLQISSWTGTLYSFGPETATWDAPGHTTLGDWGDSNKTLMLLATYVKTGATVKAGSLEAMMTFVMTYQ</sequence>
<dbReference type="GO" id="GO:0043709">
    <property type="term" value="P:cell adhesion involved in single-species biofilm formation"/>
    <property type="evidence" value="ECO:0007669"/>
    <property type="project" value="TreeGrafter"/>
</dbReference>
<evidence type="ECO:0000256" key="2">
    <source>
        <dbReference type="ARBA" id="ARBA00006671"/>
    </source>
</evidence>
<organism evidence="5 6">
    <name type="scientific">Amantichitinum ursilacus</name>
    <dbReference type="NCBI Taxonomy" id="857265"/>
    <lineage>
        <taxon>Bacteria</taxon>
        <taxon>Pseudomonadati</taxon>
        <taxon>Pseudomonadota</taxon>
        <taxon>Betaproteobacteria</taxon>
        <taxon>Neisseriales</taxon>
        <taxon>Chitinibacteraceae</taxon>
        <taxon>Amantichitinum</taxon>
    </lineage>
</organism>
<accession>A0A0N0XLX5</accession>
<dbReference type="PANTHER" id="PTHR33420">
    <property type="entry name" value="FIMBRIAL SUBUNIT ELFA-RELATED"/>
    <property type="match status" value="1"/>
</dbReference>
<evidence type="ECO:0000313" key="5">
    <source>
        <dbReference type="EMBL" id="KPC54121.1"/>
    </source>
</evidence>
<dbReference type="Pfam" id="PF00419">
    <property type="entry name" value="Fimbrial"/>
    <property type="match status" value="1"/>
</dbReference>
<dbReference type="InterPro" id="IPR000259">
    <property type="entry name" value="Adhesion_dom_fimbrial"/>
</dbReference>
<protein>
    <submittedName>
        <fullName evidence="5">Type-1 fimbrial protein, A chain</fullName>
    </submittedName>
</protein>
<evidence type="ECO:0000259" key="4">
    <source>
        <dbReference type="Pfam" id="PF00419"/>
    </source>
</evidence>
<reference evidence="5 6" key="1">
    <citation type="submission" date="2015-07" db="EMBL/GenBank/DDBJ databases">
        <title>Draft genome sequence of the Amantichitinum ursilacus IGB-41, a new chitin-degrading bacterium.</title>
        <authorList>
            <person name="Kirstahler P."/>
            <person name="Guenther M."/>
            <person name="Grumaz C."/>
            <person name="Rupp S."/>
            <person name="Zibek S."/>
            <person name="Sohn K."/>
        </authorList>
    </citation>
    <scope>NUCLEOTIDE SEQUENCE [LARGE SCALE GENOMIC DNA]</scope>
    <source>
        <strain evidence="5 6">IGB-41</strain>
    </source>
</reference>
<comment type="subcellular location">
    <subcellularLocation>
        <location evidence="1">Fimbrium</location>
    </subcellularLocation>
</comment>
<dbReference type="Gene3D" id="2.60.40.3310">
    <property type="match status" value="1"/>
</dbReference>
<dbReference type="Proteomes" id="UP000037939">
    <property type="component" value="Unassembled WGS sequence"/>
</dbReference>
<name>A0A0N0XLX5_9NEIS</name>
<dbReference type="Gene3D" id="2.60.40.1090">
    <property type="entry name" value="Fimbrial-type adhesion domain"/>
    <property type="match status" value="1"/>
</dbReference>
<dbReference type="PANTHER" id="PTHR33420:SF14">
    <property type="entry name" value="TYPE 1 FIMBRIN D-MANNOSE SPECIFIC ADHESIN"/>
    <property type="match status" value="1"/>
</dbReference>
<dbReference type="STRING" id="857265.WG78_05710"/>
<comment type="similarity">
    <text evidence="2">Belongs to the fimbrial protein family.</text>
</comment>
<dbReference type="EMBL" id="LAQT01000003">
    <property type="protein sequence ID" value="KPC54121.1"/>
    <property type="molecule type" value="Genomic_DNA"/>
</dbReference>
<dbReference type="AlphaFoldDB" id="A0A0N0XLX5"/>